<dbReference type="Proteomes" id="UP001159363">
    <property type="component" value="Chromosome 4"/>
</dbReference>
<accession>A0ABQ9HHE6</accession>
<reference evidence="1 2" key="1">
    <citation type="submission" date="2023-02" db="EMBL/GenBank/DDBJ databases">
        <title>LHISI_Scaffold_Assembly.</title>
        <authorList>
            <person name="Stuart O.P."/>
            <person name="Cleave R."/>
            <person name="Magrath M.J.L."/>
            <person name="Mikheyev A.S."/>
        </authorList>
    </citation>
    <scope>NUCLEOTIDE SEQUENCE [LARGE SCALE GENOMIC DNA]</scope>
    <source>
        <strain evidence="1">Daus_M_001</strain>
        <tissue evidence="1">Leg muscle</tissue>
    </source>
</reference>
<keyword evidence="2" id="KW-1185">Reference proteome</keyword>
<name>A0ABQ9HHE6_9NEOP</name>
<organism evidence="1 2">
    <name type="scientific">Dryococelus australis</name>
    <dbReference type="NCBI Taxonomy" id="614101"/>
    <lineage>
        <taxon>Eukaryota</taxon>
        <taxon>Metazoa</taxon>
        <taxon>Ecdysozoa</taxon>
        <taxon>Arthropoda</taxon>
        <taxon>Hexapoda</taxon>
        <taxon>Insecta</taxon>
        <taxon>Pterygota</taxon>
        <taxon>Neoptera</taxon>
        <taxon>Polyneoptera</taxon>
        <taxon>Phasmatodea</taxon>
        <taxon>Verophasmatodea</taxon>
        <taxon>Anareolatae</taxon>
        <taxon>Phasmatidae</taxon>
        <taxon>Eurycanthinae</taxon>
        <taxon>Dryococelus</taxon>
    </lineage>
</organism>
<comment type="caution">
    <text evidence="1">The sequence shown here is derived from an EMBL/GenBank/DDBJ whole genome shotgun (WGS) entry which is preliminary data.</text>
</comment>
<sequence>MNIFDNDTWRRGKKEILRLFANRIENQWSKGSRLPEAASKPLKAAIENHQRVCSFWQDVKEATGTRKHNENDLSSTGNYVRDSNCYTMADCSDMLRVNEPPSNQDITTPNSKTIHGEPIEGRRIFYGNRLFTEI</sequence>
<gene>
    <name evidence="1" type="ORF">PR048_015554</name>
</gene>
<dbReference type="EMBL" id="JARBHB010000005">
    <property type="protein sequence ID" value="KAJ8883700.1"/>
    <property type="molecule type" value="Genomic_DNA"/>
</dbReference>
<protein>
    <submittedName>
        <fullName evidence="1">Uncharacterized protein</fullName>
    </submittedName>
</protein>
<proteinExistence type="predicted"/>
<evidence type="ECO:0000313" key="2">
    <source>
        <dbReference type="Proteomes" id="UP001159363"/>
    </source>
</evidence>
<evidence type="ECO:0000313" key="1">
    <source>
        <dbReference type="EMBL" id="KAJ8883700.1"/>
    </source>
</evidence>